<keyword evidence="8" id="KW-0472">Membrane</keyword>
<dbReference type="InterPro" id="IPR050093">
    <property type="entry name" value="ABC_SmlMolc_Importer"/>
</dbReference>
<name>A0ABP8GQJ3_9BURK</name>
<evidence type="ECO:0000313" key="11">
    <source>
        <dbReference type="Proteomes" id="UP001501671"/>
    </source>
</evidence>
<keyword evidence="6" id="KW-0408">Iron</keyword>
<dbReference type="Pfam" id="PF00005">
    <property type="entry name" value="ABC_tran"/>
    <property type="match status" value="1"/>
</dbReference>
<dbReference type="Gene3D" id="2.40.50.100">
    <property type="match status" value="1"/>
</dbReference>
<keyword evidence="11" id="KW-1185">Reference proteome</keyword>
<dbReference type="GO" id="GO:0005524">
    <property type="term" value="F:ATP binding"/>
    <property type="evidence" value="ECO:0007669"/>
    <property type="project" value="UniProtKB-KW"/>
</dbReference>
<sequence length="370" mass="40570">MTELIVHNVHKKLGNVQVLAGASFTAGRGEIVALLGASGSGKTTLLRSIAGLEQPEAGRIEIGGKPVFDSAKNICLAPEEREIGLVFQSYALWPHKTVFENVAYGLRLRGVGNKECTGRVHTILERLGLGHLADRFPNQLSGGQQQRVALCRALVYNPKVLLLDEPLSNLDAKLREEARFWIRQLILQFQICAVVVTHDQAEALVMSDHVLLLSDGNIVQSGTPQEIYHRPATLFCAQFMGTNNLLDGQAKREGSEGSEWSIAGEGWSLRAEPRQQIDDGQPATAVIRVERVSITDQPGPNRLRMEIEGAAYMGEHWEYLLGNGRLKLRARSPVELPPGGVWCELPPGHLWIYPRNPNAEPASPLAIAAE</sequence>
<dbReference type="PROSITE" id="PS50893">
    <property type="entry name" value="ABC_TRANSPORTER_2"/>
    <property type="match status" value="1"/>
</dbReference>
<keyword evidence="7" id="KW-0406">Ion transport</keyword>
<evidence type="ECO:0000256" key="2">
    <source>
        <dbReference type="ARBA" id="ARBA00022475"/>
    </source>
</evidence>
<evidence type="ECO:0000256" key="1">
    <source>
        <dbReference type="ARBA" id="ARBA00022448"/>
    </source>
</evidence>
<evidence type="ECO:0000256" key="3">
    <source>
        <dbReference type="ARBA" id="ARBA00022496"/>
    </source>
</evidence>
<dbReference type="InterPro" id="IPR017871">
    <property type="entry name" value="ABC_transporter-like_CS"/>
</dbReference>
<protein>
    <submittedName>
        <fullName evidence="10">ABC transporter ATP-binding protein</fullName>
    </submittedName>
</protein>
<evidence type="ECO:0000259" key="9">
    <source>
        <dbReference type="PROSITE" id="PS50893"/>
    </source>
</evidence>
<evidence type="ECO:0000256" key="4">
    <source>
        <dbReference type="ARBA" id="ARBA00022741"/>
    </source>
</evidence>
<dbReference type="PANTHER" id="PTHR42781:SF4">
    <property type="entry name" value="SPERMIDINE_PUTRESCINE IMPORT ATP-BINDING PROTEIN POTA"/>
    <property type="match status" value="1"/>
</dbReference>
<dbReference type="EMBL" id="BAABFO010000005">
    <property type="protein sequence ID" value="GAA4328490.1"/>
    <property type="molecule type" value="Genomic_DNA"/>
</dbReference>
<keyword evidence="5 10" id="KW-0067">ATP-binding</keyword>
<keyword evidence="4" id="KW-0547">Nucleotide-binding</keyword>
<dbReference type="SUPFAM" id="SSF50331">
    <property type="entry name" value="MOP-like"/>
    <property type="match status" value="1"/>
</dbReference>
<dbReference type="PROSITE" id="PS00211">
    <property type="entry name" value="ABC_TRANSPORTER_1"/>
    <property type="match status" value="1"/>
</dbReference>
<reference evidence="11" key="1">
    <citation type="journal article" date="2019" name="Int. J. Syst. Evol. Microbiol.">
        <title>The Global Catalogue of Microorganisms (GCM) 10K type strain sequencing project: providing services to taxonomists for standard genome sequencing and annotation.</title>
        <authorList>
            <consortium name="The Broad Institute Genomics Platform"/>
            <consortium name="The Broad Institute Genome Sequencing Center for Infectious Disease"/>
            <person name="Wu L."/>
            <person name="Ma J."/>
        </authorList>
    </citation>
    <scope>NUCLEOTIDE SEQUENCE [LARGE SCALE GENOMIC DNA]</scope>
    <source>
        <strain evidence="11">JCM 17666</strain>
    </source>
</reference>
<dbReference type="SUPFAM" id="SSF52540">
    <property type="entry name" value="P-loop containing nucleoside triphosphate hydrolases"/>
    <property type="match status" value="1"/>
</dbReference>
<dbReference type="RefSeq" id="WP_345247776.1">
    <property type="nucleotide sequence ID" value="NZ_BAABFO010000005.1"/>
</dbReference>
<dbReference type="CDD" id="cd03259">
    <property type="entry name" value="ABC_Carb_Solutes_like"/>
    <property type="match status" value="1"/>
</dbReference>
<evidence type="ECO:0000256" key="7">
    <source>
        <dbReference type="ARBA" id="ARBA00023065"/>
    </source>
</evidence>
<organism evidence="10 11">
    <name type="scientific">Pigmentiphaga soli</name>
    <dbReference type="NCBI Taxonomy" id="1007095"/>
    <lineage>
        <taxon>Bacteria</taxon>
        <taxon>Pseudomonadati</taxon>
        <taxon>Pseudomonadota</taxon>
        <taxon>Betaproteobacteria</taxon>
        <taxon>Burkholderiales</taxon>
        <taxon>Alcaligenaceae</taxon>
        <taxon>Pigmentiphaga</taxon>
    </lineage>
</organism>
<dbReference type="Gene3D" id="3.40.50.300">
    <property type="entry name" value="P-loop containing nucleotide triphosphate hydrolases"/>
    <property type="match status" value="1"/>
</dbReference>
<evidence type="ECO:0000256" key="6">
    <source>
        <dbReference type="ARBA" id="ARBA00023004"/>
    </source>
</evidence>
<dbReference type="InterPro" id="IPR015853">
    <property type="entry name" value="ABC_transpr_FbpC"/>
</dbReference>
<evidence type="ECO:0000313" key="10">
    <source>
        <dbReference type="EMBL" id="GAA4328490.1"/>
    </source>
</evidence>
<comment type="caution">
    <text evidence="10">The sequence shown here is derived from an EMBL/GenBank/DDBJ whole genome shotgun (WGS) entry which is preliminary data.</text>
</comment>
<dbReference type="Proteomes" id="UP001501671">
    <property type="component" value="Unassembled WGS sequence"/>
</dbReference>
<proteinExistence type="predicted"/>
<gene>
    <name evidence="10" type="ORF">GCM10023144_14340</name>
</gene>
<dbReference type="InterPro" id="IPR027417">
    <property type="entry name" value="P-loop_NTPase"/>
</dbReference>
<evidence type="ECO:0000256" key="8">
    <source>
        <dbReference type="ARBA" id="ARBA00023136"/>
    </source>
</evidence>
<keyword evidence="2" id="KW-1003">Cell membrane</keyword>
<dbReference type="InterPro" id="IPR003593">
    <property type="entry name" value="AAA+_ATPase"/>
</dbReference>
<keyword evidence="3" id="KW-0410">Iron transport</keyword>
<evidence type="ECO:0000256" key="5">
    <source>
        <dbReference type="ARBA" id="ARBA00022840"/>
    </source>
</evidence>
<feature type="domain" description="ABC transporter" evidence="9">
    <location>
        <begin position="4"/>
        <end position="240"/>
    </location>
</feature>
<dbReference type="InterPro" id="IPR008995">
    <property type="entry name" value="Mo/tungstate-bd_C_term_dom"/>
</dbReference>
<dbReference type="SMART" id="SM00382">
    <property type="entry name" value="AAA"/>
    <property type="match status" value="1"/>
</dbReference>
<keyword evidence="1" id="KW-0813">Transport</keyword>
<dbReference type="PANTHER" id="PTHR42781">
    <property type="entry name" value="SPERMIDINE/PUTRESCINE IMPORT ATP-BINDING PROTEIN POTA"/>
    <property type="match status" value="1"/>
</dbReference>
<accession>A0ABP8GQJ3</accession>
<dbReference type="InterPro" id="IPR003439">
    <property type="entry name" value="ABC_transporter-like_ATP-bd"/>
</dbReference>